<dbReference type="GO" id="GO:0009398">
    <property type="term" value="P:FMN biosynthetic process"/>
    <property type="evidence" value="ECO:0007669"/>
    <property type="project" value="UniProtKB-UniPathway"/>
</dbReference>
<dbReference type="AlphaFoldDB" id="A0A2K1JPU2"/>
<evidence type="ECO:0000313" key="12">
    <source>
        <dbReference type="Proteomes" id="UP000006727"/>
    </source>
</evidence>
<dbReference type="PaxDb" id="3218-PP1S56_240V6.1"/>
<keyword evidence="5" id="KW-0808">Transferase</keyword>
<sequence length="463" mass="51279">MAMASRMMLLTPSSPSTSLSVNVDSRPRLSQKRVSKASLVKLRRGRWWSDCGVRLRGPRERASDGWVSSASGSALSQEQEKRTKRLKLVVVRSFSASVSAASEAGQLEHSQTLESFFDDTGEFFETKNEQPEWIKKVVAAGLVEKGSSVLVGPGSISLVPLLRSLEVNTVVAHWSLLELASVKAVDDEIRCWHGNVEKLPHSWGPFDAVFLGHSPAMAFSASTLFESVISRCRTGARVVINQSCGKSFLAPYREMYPHILLRDLPEPEELQSMINGLPLEFVSFQSDSSAYLVALEVNESPNKTEKDIDNKDISDFPLYASAKVVHGFGRGSKQMGIPTANLNPEELPKEILDLPKGVYFGWVQVKGEGLDAGVQKMVMNVGNRPTFADSDAVTIEVHILHDYKIDFYGQDVGIAVLGFIRPEMKFSSLDALVERIGDDIKAATLYLEEEVLKSYQTDRFFRM</sequence>
<dbReference type="SMART" id="SM00904">
    <property type="entry name" value="Flavokinase"/>
    <property type="match status" value="1"/>
</dbReference>
<evidence type="ECO:0000256" key="6">
    <source>
        <dbReference type="ARBA" id="ARBA00022741"/>
    </source>
</evidence>
<reference evidence="10 12" key="1">
    <citation type="journal article" date="2008" name="Science">
        <title>The Physcomitrella genome reveals evolutionary insights into the conquest of land by plants.</title>
        <authorList>
            <person name="Rensing S."/>
            <person name="Lang D."/>
            <person name="Zimmer A."/>
            <person name="Terry A."/>
            <person name="Salamov A."/>
            <person name="Shapiro H."/>
            <person name="Nishiyama T."/>
            <person name="Perroud P.-F."/>
            <person name="Lindquist E."/>
            <person name="Kamisugi Y."/>
            <person name="Tanahashi T."/>
            <person name="Sakakibara K."/>
            <person name="Fujita T."/>
            <person name="Oishi K."/>
            <person name="Shin-I T."/>
            <person name="Kuroki Y."/>
            <person name="Toyoda A."/>
            <person name="Suzuki Y."/>
            <person name="Hashimoto A."/>
            <person name="Yamaguchi K."/>
            <person name="Sugano A."/>
            <person name="Kohara Y."/>
            <person name="Fujiyama A."/>
            <person name="Anterola A."/>
            <person name="Aoki S."/>
            <person name="Ashton N."/>
            <person name="Barbazuk W.B."/>
            <person name="Barker E."/>
            <person name="Bennetzen J."/>
            <person name="Bezanilla M."/>
            <person name="Blankenship R."/>
            <person name="Cho S.H."/>
            <person name="Dutcher S."/>
            <person name="Estelle M."/>
            <person name="Fawcett J.A."/>
            <person name="Gundlach H."/>
            <person name="Hanada K."/>
            <person name="Heyl A."/>
            <person name="Hicks K.A."/>
            <person name="Hugh J."/>
            <person name="Lohr M."/>
            <person name="Mayer K."/>
            <person name="Melkozernov A."/>
            <person name="Murata T."/>
            <person name="Nelson D."/>
            <person name="Pils B."/>
            <person name="Prigge M."/>
            <person name="Reiss B."/>
            <person name="Renner T."/>
            <person name="Rombauts S."/>
            <person name="Rushton P."/>
            <person name="Sanderfoot A."/>
            <person name="Schween G."/>
            <person name="Shiu S.-H."/>
            <person name="Stueber K."/>
            <person name="Theodoulou F.L."/>
            <person name="Tu H."/>
            <person name="Van de Peer Y."/>
            <person name="Verrier P.J."/>
            <person name="Waters E."/>
            <person name="Wood A."/>
            <person name="Yang L."/>
            <person name="Cove D."/>
            <person name="Cuming A."/>
            <person name="Hasebe M."/>
            <person name="Lucas S."/>
            <person name="Mishler D.B."/>
            <person name="Reski R."/>
            <person name="Grigoriev I."/>
            <person name="Quatrano R.S."/>
            <person name="Boore J.L."/>
        </authorList>
    </citation>
    <scope>NUCLEOTIDE SEQUENCE [LARGE SCALE GENOMIC DNA]</scope>
    <source>
        <strain evidence="11 12">cv. Gransden 2004</strain>
    </source>
</reference>
<evidence type="ECO:0000313" key="10">
    <source>
        <dbReference type="EMBL" id="PNR43562.1"/>
    </source>
</evidence>
<dbReference type="InterPro" id="IPR023465">
    <property type="entry name" value="Riboflavin_kinase_dom_sf"/>
</dbReference>
<dbReference type="GO" id="GO:0009231">
    <property type="term" value="P:riboflavin biosynthetic process"/>
    <property type="evidence" value="ECO:0007669"/>
    <property type="project" value="InterPro"/>
</dbReference>
<evidence type="ECO:0000256" key="1">
    <source>
        <dbReference type="ARBA" id="ARBA00005201"/>
    </source>
</evidence>
<dbReference type="SUPFAM" id="SSF53335">
    <property type="entry name" value="S-adenosyl-L-methionine-dependent methyltransferases"/>
    <property type="match status" value="1"/>
</dbReference>
<dbReference type="EC" id="2.7.1.26" evidence="2"/>
<gene>
    <name evidence="11" type="primary">LOC112289639</name>
    <name evidence="10" type="ORF">PHYPA_015943</name>
</gene>
<dbReference type="UniPathway" id="UPA00276">
    <property type="reaction ID" value="UER00406"/>
</dbReference>
<comment type="pathway">
    <text evidence="1">Cofactor biosynthesis; FMN biosynthesis; FMN from riboflavin (ATP route): step 1/1.</text>
</comment>
<protein>
    <recommendedName>
        <fullName evidence="2">riboflavin kinase</fullName>
        <ecNumber evidence="2">2.7.1.26</ecNumber>
    </recommendedName>
</protein>
<feature type="region of interest" description="Disordered" evidence="8">
    <location>
        <begin position="1"/>
        <end position="24"/>
    </location>
</feature>
<dbReference type="Pfam" id="PF01687">
    <property type="entry name" value="Flavokinase"/>
    <property type="match status" value="1"/>
</dbReference>
<dbReference type="Gene3D" id="2.40.30.30">
    <property type="entry name" value="Riboflavin kinase-like"/>
    <property type="match status" value="1"/>
</dbReference>
<dbReference type="Proteomes" id="UP000006727">
    <property type="component" value="Chromosome 12"/>
</dbReference>
<dbReference type="PANTHER" id="PTHR37217:SF1">
    <property type="entry name" value="EXPRESSED PROTEIN"/>
    <property type="match status" value="1"/>
</dbReference>
<feature type="compositionally biased region" description="Low complexity" evidence="8">
    <location>
        <begin position="9"/>
        <end position="20"/>
    </location>
</feature>
<evidence type="ECO:0000313" key="11">
    <source>
        <dbReference type="EnsemblPlants" id="Pp3c12_7730V3.1"/>
    </source>
</evidence>
<evidence type="ECO:0000256" key="2">
    <source>
        <dbReference type="ARBA" id="ARBA00012105"/>
    </source>
</evidence>
<evidence type="ECO:0000256" key="3">
    <source>
        <dbReference type="ARBA" id="ARBA00022630"/>
    </source>
</evidence>
<dbReference type="STRING" id="3218.A0A2K1JPU2"/>
<name>A0A2K1JPU2_PHYPA</name>
<dbReference type="Gramene" id="Pp3c12_7730V3.4">
    <property type="protein sequence ID" value="Pp3c12_7730V3.4"/>
    <property type="gene ID" value="Pp3c12_7730"/>
</dbReference>
<reference evidence="10 12" key="2">
    <citation type="journal article" date="2018" name="Plant J.">
        <title>The Physcomitrella patens chromosome-scale assembly reveals moss genome structure and evolution.</title>
        <authorList>
            <person name="Lang D."/>
            <person name="Ullrich K.K."/>
            <person name="Murat F."/>
            <person name="Fuchs J."/>
            <person name="Jenkins J."/>
            <person name="Haas F.B."/>
            <person name="Piednoel M."/>
            <person name="Gundlach H."/>
            <person name="Van Bel M."/>
            <person name="Meyberg R."/>
            <person name="Vives C."/>
            <person name="Morata J."/>
            <person name="Symeonidi A."/>
            <person name="Hiss M."/>
            <person name="Muchero W."/>
            <person name="Kamisugi Y."/>
            <person name="Saleh O."/>
            <person name="Blanc G."/>
            <person name="Decker E.L."/>
            <person name="van Gessel N."/>
            <person name="Grimwood J."/>
            <person name="Hayes R.D."/>
            <person name="Graham S.W."/>
            <person name="Gunter L.E."/>
            <person name="McDaniel S.F."/>
            <person name="Hoernstein S.N.W."/>
            <person name="Larsson A."/>
            <person name="Li F.W."/>
            <person name="Perroud P.F."/>
            <person name="Phillips J."/>
            <person name="Ranjan P."/>
            <person name="Rokshar D.S."/>
            <person name="Rothfels C.J."/>
            <person name="Schneider L."/>
            <person name="Shu S."/>
            <person name="Stevenson D.W."/>
            <person name="Thummler F."/>
            <person name="Tillich M."/>
            <person name="Villarreal Aguilar J.C."/>
            <person name="Widiez T."/>
            <person name="Wong G.K."/>
            <person name="Wymore A."/>
            <person name="Zhang Y."/>
            <person name="Zimmer A.D."/>
            <person name="Quatrano R.S."/>
            <person name="Mayer K.F.X."/>
            <person name="Goodstein D."/>
            <person name="Casacuberta J.M."/>
            <person name="Vandepoele K."/>
            <person name="Reski R."/>
            <person name="Cuming A.C."/>
            <person name="Tuskan G.A."/>
            <person name="Maumus F."/>
            <person name="Salse J."/>
            <person name="Schmutz J."/>
            <person name="Rensing S.A."/>
        </authorList>
    </citation>
    <scope>NUCLEOTIDE SEQUENCE [LARGE SCALE GENOMIC DNA]</scope>
    <source>
        <strain evidence="11 12">cv. Gransden 2004</strain>
    </source>
</reference>
<keyword evidence="6" id="KW-0547">Nucleotide-binding</keyword>
<evidence type="ECO:0000256" key="7">
    <source>
        <dbReference type="ARBA" id="ARBA00022840"/>
    </source>
</evidence>
<dbReference type="EnsemblPlants" id="Pp3c12_7730V3.4">
    <property type="protein sequence ID" value="Pp3c12_7730V3.4"/>
    <property type="gene ID" value="Pp3c12_7730"/>
</dbReference>
<keyword evidence="3" id="KW-0285">Flavoprotein</keyword>
<dbReference type="PANTHER" id="PTHR37217">
    <property type="entry name" value="EXPRESSED PROTEIN"/>
    <property type="match status" value="1"/>
</dbReference>
<keyword evidence="12" id="KW-1185">Reference proteome</keyword>
<dbReference type="InterPro" id="IPR029063">
    <property type="entry name" value="SAM-dependent_MTases_sf"/>
</dbReference>
<dbReference type="InterPro" id="IPR015865">
    <property type="entry name" value="Riboflavin_kinase_bac/euk"/>
</dbReference>
<keyword evidence="4" id="KW-0288">FMN</keyword>
<keyword evidence="7" id="KW-0067">ATP-binding</keyword>
<evidence type="ECO:0000256" key="5">
    <source>
        <dbReference type="ARBA" id="ARBA00022679"/>
    </source>
</evidence>
<evidence type="ECO:0000256" key="8">
    <source>
        <dbReference type="SAM" id="MobiDB-lite"/>
    </source>
</evidence>
<evidence type="ECO:0000256" key="4">
    <source>
        <dbReference type="ARBA" id="ARBA00022643"/>
    </source>
</evidence>
<dbReference type="EMBL" id="ABEU02000012">
    <property type="protein sequence ID" value="PNR43562.1"/>
    <property type="molecule type" value="Genomic_DNA"/>
</dbReference>
<evidence type="ECO:0000259" key="9">
    <source>
        <dbReference type="SMART" id="SM00904"/>
    </source>
</evidence>
<proteinExistence type="predicted"/>
<dbReference type="Gramene" id="Pp3c12_7730V3.1">
    <property type="protein sequence ID" value="Pp3c12_7730V3.1"/>
    <property type="gene ID" value="Pp3c12_7730"/>
</dbReference>
<dbReference type="OrthoDB" id="276388at2759"/>
<dbReference type="GO" id="GO:0005524">
    <property type="term" value="F:ATP binding"/>
    <property type="evidence" value="ECO:0007669"/>
    <property type="project" value="UniProtKB-KW"/>
</dbReference>
<dbReference type="EnsemblPlants" id="Pp3c12_7730V3.1">
    <property type="protein sequence ID" value="Pp3c12_7730V3.1"/>
    <property type="gene ID" value="Pp3c12_7730"/>
</dbReference>
<accession>A0A2K1JPU2</accession>
<dbReference type="SUPFAM" id="SSF82114">
    <property type="entry name" value="Riboflavin kinase-like"/>
    <property type="match status" value="1"/>
</dbReference>
<reference evidence="11" key="3">
    <citation type="submission" date="2020-12" db="UniProtKB">
        <authorList>
            <consortium name="EnsemblPlants"/>
        </authorList>
    </citation>
    <scope>IDENTIFICATION</scope>
</reference>
<organism evidence="10">
    <name type="scientific">Physcomitrium patens</name>
    <name type="common">Spreading-leaved earth moss</name>
    <name type="synonym">Physcomitrella patens</name>
    <dbReference type="NCBI Taxonomy" id="3218"/>
    <lineage>
        <taxon>Eukaryota</taxon>
        <taxon>Viridiplantae</taxon>
        <taxon>Streptophyta</taxon>
        <taxon>Embryophyta</taxon>
        <taxon>Bryophyta</taxon>
        <taxon>Bryophytina</taxon>
        <taxon>Bryopsida</taxon>
        <taxon>Funariidae</taxon>
        <taxon>Funariales</taxon>
        <taxon>Funariaceae</taxon>
        <taxon>Physcomitrium</taxon>
    </lineage>
</organism>
<dbReference type="GO" id="GO:0008531">
    <property type="term" value="F:riboflavin kinase activity"/>
    <property type="evidence" value="ECO:0007669"/>
    <property type="project" value="UniProtKB-EC"/>
</dbReference>
<feature type="domain" description="Riboflavin kinase" evidence="9">
    <location>
        <begin position="313"/>
        <end position="448"/>
    </location>
</feature>